<feature type="region of interest" description="Disordered" evidence="1">
    <location>
        <begin position="513"/>
        <end position="547"/>
    </location>
</feature>
<dbReference type="InParanoid" id="A0A078BDG1"/>
<dbReference type="Proteomes" id="UP000039865">
    <property type="component" value="Unassembled WGS sequence"/>
</dbReference>
<feature type="region of interest" description="Disordered" evidence="1">
    <location>
        <begin position="650"/>
        <end position="722"/>
    </location>
</feature>
<feature type="region of interest" description="Disordered" evidence="1">
    <location>
        <begin position="1117"/>
        <end position="1143"/>
    </location>
</feature>
<feature type="compositionally biased region" description="Polar residues" evidence="1">
    <location>
        <begin position="650"/>
        <end position="666"/>
    </location>
</feature>
<feature type="compositionally biased region" description="Basic and acidic residues" evidence="1">
    <location>
        <begin position="533"/>
        <end position="547"/>
    </location>
</feature>
<accession>A0A078BDG1</accession>
<protein>
    <submittedName>
        <fullName evidence="2">Uncharacterized protein</fullName>
    </submittedName>
</protein>
<sequence>MNELYFPFAQSFVNPPATNELISQPVESGVGGSPQFQSKNSEFININEFMHLQQQQDSLNMDSTKINDYRSRYYQSSNPQQTKILSEITEKGKNSHKNSKIQIPYSPLSPSITPLVMAMGKIQDQSNQQMRKFERIQGQGKITTINALELAPVRNIQRDAQSMVVSSKKAKILKKHNMHGLDTNQLKQDVLKLKANSNNIDEQFQIVQYQSQLPSIINESSWNANLQKRNNMQKNIYNHKSSNNHNPHPYHQNIQLQNQINQKSQKRDGNYNQGYRNQMQQLVLNQQQSEDKQKSKKHKNFNKTANLTDSYDMDQQIINQARASTNQNRSPVHVSDNHIKLKSRDSSLQKLKFDKANYQQQINQIINNQKYIQQQYLKKIKQPVNQYGIPEIMIDINKFIKDSEMGRAPHKPITSTLVNQYNTIQHDGRYSIQMGNQSTLNQSSIMQTRDNQTSNNLRRSYMNMKIDASQLEQLDNEDLEYDKRQEIIYHILKKQLDQKRREIVRYRKMKREMLRQSQNDQNKNQGPTQPLISEREKRRQQYEEERMRSLSPELVKIINNLTKQRHHNKYCRCCRYDSETAQLAEHLKLANYDPNYLIRYMKKIKYMNQKLYEEGGAELYNRRAATGQQTGAISLRKLAHDDSRNIQQIQEDTGKTQGSKLMSDNSFVKIGGSPPKGITSKEVNIQTRSGTQPQFKQKSRSPGTSSNGKKSKYAGSNHRQTKNRLLGYYNKERHICSTNHNPSEMANRTMSANKTFSPYGRGLEFIDMELRPVSEPPSMRDACLSALDFSFHDMSMQVDPKDVAEQILQTMKAEVRSIQMETLYSGKMVDAAIETEKEVDLRKRTDGSFGIIEMFAEQIENDQEYVNYDWKQSGLYELIQNQYDQFRGKQGAKSQKSLKEQSQQEENMQDASAYNNTKNDLQARQEDINNLNPDKEDIYTEMEVQYMATLLKKKAQSYNNKDMLGQVHVKARKTLEVLNDNLISGDVPIKNIFQFYKEPKRENIIRLLLRCKKMYEARVDVKKILMMMITWTELRNEIQTIREQPVKKFRQSDMDLFTNGMQVLRRIERELNVFKQEHKIFSAKFIFRSNDQYNEIPSNFEELGVFIQLIKELPQQQEEQVMPVNDHQNSKGQLKGSNSSQNLKKQNPLAFMETYKVFEEDRSLISDAKELTMKHSQLGGFEQEYSVNDLEYFDKSQIDYTSQSHTPKMLKTYMNDRRTPELNESMLQVNNNQKKNNKNYSSKTSQVTRQNVVNRYNDEVIKEEFEYMTQFNDEEINAIQIQQSNAQSKTNWFDNNQKNLNLELEHLNESPDINIDSEEINNVHKNYSNSQNDVNENGSNNHQEQANDIYNAQDV</sequence>
<feature type="compositionally biased region" description="Polar residues" evidence="1">
    <location>
        <begin position="681"/>
        <end position="708"/>
    </location>
</feature>
<reference evidence="2 3" key="1">
    <citation type="submission" date="2014-06" db="EMBL/GenBank/DDBJ databases">
        <authorList>
            <person name="Swart Estienne"/>
        </authorList>
    </citation>
    <scope>NUCLEOTIDE SEQUENCE [LARGE SCALE GENOMIC DNA]</scope>
    <source>
        <strain evidence="2 3">130c</strain>
    </source>
</reference>
<feature type="region of interest" description="Disordered" evidence="1">
    <location>
        <begin position="1326"/>
        <end position="1355"/>
    </location>
</feature>
<gene>
    <name evidence="2" type="primary">Contig3292.g3522</name>
    <name evidence="2" type="ORF">STYLEM_20390</name>
</gene>
<dbReference type="EMBL" id="CCKQ01019218">
    <property type="protein sequence ID" value="CDW91237.1"/>
    <property type="molecule type" value="Genomic_DNA"/>
</dbReference>
<evidence type="ECO:0000256" key="1">
    <source>
        <dbReference type="SAM" id="MobiDB-lite"/>
    </source>
</evidence>
<name>A0A078BDG1_STYLE</name>
<feature type="compositionally biased region" description="Polar residues" evidence="1">
    <location>
        <begin position="1126"/>
        <end position="1143"/>
    </location>
</feature>
<keyword evidence="3" id="KW-1185">Reference proteome</keyword>
<evidence type="ECO:0000313" key="2">
    <source>
        <dbReference type="EMBL" id="CDW91237.1"/>
    </source>
</evidence>
<feature type="compositionally biased region" description="Polar residues" evidence="1">
    <location>
        <begin position="515"/>
        <end position="531"/>
    </location>
</feature>
<feature type="region of interest" description="Disordered" evidence="1">
    <location>
        <begin position="286"/>
        <end position="312"/>
    </location>
</feature>
<feature type="region of interest" description="Disordered" evidence="1">
    <location>
        <begin position="890"/>
        <end position="910"/>
    </location>
</feature>
<proteinExistence type="predicted"/>
<evidence type="ECO:0000313" key="3">
    <source>
        <dbReference type="Proteomes" id="UP000039865"/>
    </source>
</evidence>
<dbReference type="OrthoDB" id="327995at2759"/>
<organism evidence="2 3">
    <name type="scientific">Stylonychia lemnae</name>
    <name type="common">Ciliate</name>
    <dbReference type="NCBI Taxonomy" id="5949"/>
    <lineage>
        <taxon>Eukaryota</taxon>
        <taxon>Sar</taxon>
        <taxon>Alveolata</taxon>
        <taxon>Ciliophora</taxon>
        <taxon>Intramacronucleata</taxon>
        <taxon>Spirotrichea</taxon>
        <taxon>Stichotrichia</taxon>
        <taxon>Sporadotrichida</taxon>
        <taxon>Oxytrichidae</taxon>
        <taxon>Stylonychinae</taxon>
        <taxon>Stylonychia</taxon>
    </lineage>
</organism>